<gene>
    <name evidence="1" type="ORF">SNE40_008687</name>
</gene>
<name>A0AAN8JPM7_PATCE</name>
<dbReference type="Proteomes" id="UP001347796">
    <property type="component" value="Unassembled WGS sequence"/>
</dbReference>
<keyword evidence="2" id="KW-1185">Reference proteome</keyword>
<protein>
    <submittedName>
        <fullName evidence="1">Uncharacterized protein</fullName>
    </submittedName>
</protein>
<evidence type="ECO:0000313" key="1">
    <source>
        <dbReference type="EMBL" id="KAK6180682.1"/>
    </source>
</evidence>
<comment type="caution">
    <text evidence="1">The sequence shown here is derived from an EMBL/GenBank/DDBJ whole genome shotgun (WGS) entry which is preliminary data.</text>
</comment>
<dbReference type="AlphaFoldDB" id="A0AAN8JPM7"/>
<proteinExistence type="predicted"/>
<sequence>MDADGILRLALENDDEETSNYVILFGIGSHVSNSTYNPDWSRFNLNNLSDEQIRCQFRFDRNGIHRLATSLHIPDEMFTKFFRSTMVRRGKAMRVCGCHS</sequence>
<dbReference type="EMBL" id="JAZGQO010000007">
    <property type="protein sequence ID" value="KAK6180682.1"/>
    <property type="molecule type" value="Genomic_DNA"/>
</dbReference>
<reference evidence="1 2" key="1">
    <citation type="submission" date="2024-01" db="EMBL/GenBank/DDBJ databases">
        <title>The genome of the rayed Mediterranean limpet Patella caerulea (Linnaeus, 1758).</title>
        <authorList>
            <person name="Anh-Thu Weber A."/>
            <person name="Halstead-Nussloch G."/>
        </authorList>
    </citation>
    <scope>NUCLEOTIDE SEQUENCE [LARGE SCALE GENOMIC DNA]</scope>
    <source>
        <strain evidence="1">AATW-2023a</strain>
        <tissue evidence="1">Whole specimen</tissue>
    </source>
</reference>
<accession>A0AAN8JPM7</accession>
<organism evidence="1 2">
    <name type="scientific">Patella caerulea</name>
    <name type="common">Rayed Mediterranean limpet</name>
    <dbReference type="NCBI Taxonomy" id="87958"/>
    <lineage>
        <taxon>Eukaryota</taxon>
        <taxon>Metazoa</taxon>
        <taxon>Spiralia</taxon>
        <taxon>Lophotrochozoa</taxon>
        <taxon>Mollusca</taxon>
        <taxon>Gastropoda</taxon>
        <taxon>Patellogastropoda</taxon>
        <taxon>Patelloidea</taxon>
        <taxon>Patellidae</taxon>
        <taxon>Patella</taxon>
    </lineage>
</organism>
<evidence type="ECO:0000313" key="2">
    <source>
        <dbReference type="Proteomes" id="UP001347796"/>
    </source>
</evidence>